<evidence type="ECO:0000313" key="1">
    <source>
        <dbReference type="EMBL" id="JAE36163.1"/>
    </source>
</evidence>
<organism evidence="1">
    <name type="scientific">Arundo donax</name>
    <name type="common">Giant reed</name>
    <name type="synonym">Donax arundinaceus</name>
    <dbReference type="NCBI Taxonomy" id="35708"/>
    <lineage>
        <taxon>Eukaryota</taxon>
        <taxon>Viridiplantae</taxon>
        <taxon>Streptophyta</taxon>
        <taxon>Embryophyta</taxon>
        <taxon>Tracheophyta</taxon>
        <taxon>Spermatophyta</taxon>
        <taxon>Magnoliopsida</taxon>
        <taxon>Liliopsida</taxon>
        <taxon>Poales</taxon>
        <taxon>Poaceae</taxon>
        <taxon>PACMAD clade</taxon>
        <taxon>Arundinoideae</taxon>
        <taxon>Arundineae</taxon>
        <taxon>Arundo</taxon>
    </lineage>
</organism>
<dbReference type="AlphaFoldDB" id="A0A0A9HTD8"/>
<reference evidence="1" key="1">
    <citation type="submission" date="2014-09" db="EMBL/GenBank/DDBJ databases">
        <authorList>
            <person name="Magalhaes I.L.F."/>
            <person name="Oliveira U."/>
            <person name="Santos F.R."/>
            <person name="Vidigal T.H.D.A."/>
            <person name="Brescovit A.D."/>
            <person name="Santos A.J."/>
        </authorList>
    </citation>
    <scope>NUCLEOTIDE SEQUENCE</scope>
    <source>
        <tissue evidence="1">Shoot tissue taken approximately 20 cm above the soil surface</tissue>
    </source>
</reference>
<name>A0A0A9HTD8_ARUDO</name>
<accession>A0A0A9HTD8</accession>
<reference evidence="1" key="2">
    <citation type="journal article" date="2015" name="Data Brief">
        <title>Shoot transcriptome of the giant reed, Arundo donax.</title>
        <authorList>
            <person name="Barrero R.A."/>
            <person name="Guerrero F.D."/>
            <person name="Moolhuijzen P."/>
            <person name="Goolsby J.A."/>
            <person name="Tidwell J."/>
            <person name="Bellgard S.E."/>
            <person name="Bellgard M.I."/>
        </authorList>
    </citation>
    <scope>NUCLEOTIDE SEQUENCE</scope>
    <source>
        <tissue evidence="1">Shoot tissue taken approximately 20 cm above the soil surface</tissue>
    </source>
</reference>
<proteinExistence type="predicted"/>
<dbReference type="EMBL" id="GBRH01161733">
    <property type="protein sequence ID" value="JAE36163.1"/>
    <property type="molecule type" value="Transcribed_RNA"/>
</dbReference>
<protein>
    <submittedName>
        <fullName evidence="1">Uncharacterized protein</fullName>
    </submittedName>
</protein>
<sequence>MFMVKAHILLLFHIAQWICSLS</sequence>